<dbReference type="PANTHER" id="PTHR14614">
    <property type="entry name" value="HEPATOCELLULAR CARCINOMA-ASSOCIATED ANTIGEN"/>
    <property type="match status" value="1"/>
</dbReference>
<organism evidence="1 2">
    <name type="scientific">Malus baccata</name>
    <name type="common">Siberian crab apple</name>
    <name type="synonym">Pyrus baccata</name>
    <dbReference type="NCBI Taxonomy" id="106549"/>
    <lineage>
        <taxon>Eukaryota</taxon>
        <taxon>Viridiplantae</taxon>
        <taxon>Streptophyta</taxon>
        <taxon>Embryophyta</taxon>
        <taxon>Tracheophyta</taxon>
        <taxon>Spermatophyta</taxon>
        <taxon>Magnoliopsida</taxon>
        <taxon>eudicotyledons</taxon>
        <taxon>Gunneridae</taxon>
        <taxon>Pentapetalae</taxon>
        <taxon>rosids</taxon>
        <taxon>fabids</taxon>
        <taxon>Rosales</taxon>
        <taxon>Rosaceae</taxon>
        <taxon>Amygdaloideae</taxon>
        <taxon>Maleae</taxon>
        <taxon>Malus</taxon>
    </lineage>
</organism>
<dbReference type="InterPro" id="IPR019410">
    <property type="entry name" value="Methyltransf_16"/>
</dbReference>
<keyword evidence="2" id="KW-1185">Reference proteome</keyword>
<evidence type="ECO:0000313" key="2">
    <source>
        <dbReference type="Proteomes" id="UP000315295"/>
    </source>
</evidence>
<reference evidence="1 2" key="1">
    <citation type="journal article" date="2019" name="G3 (Bethesda)">
        <title>Sequencing of a Wild Apple (Malus baccata) Genome Unravels the Differences Between Cultivated and Wild Apple Species Regarding Disease Resistance and Cold Tolerance.</title>
        <authorList>
            <person name="Chen X."/>
        </authorList>
    </citation>
    <scope>NUCLEOTIDE SEQUENCE [LARGE SCALE GENOMIC DNA]</scope>
    <source>
        <strain evidence="2">cv. Shandingzi</strain>
        <tissue evidence="1">Leaves</tissue>
    </source>
</reference>
<name>A0A540N362_MALBA</name>
<dbReference type="PANTHER" id="PTHR14614:SF7">
    <property type="entry name" value="OS05G0564100 PROTEIN"/>
    <property type="match status" value="1"/>
</dbReference>
<accession>A0A540N362</accession>
<sequence>MKFTDSPVIELPVRDALLSLQQDNGSFQVGTSVWPCSLVLVKFAERWAPPNPNNPYSALLDFHGKRAVELGAGCGAAGMGLHLLGLTDLVLTDIPAVMPALKHNLKRNKPVLGKTIKHAIVHWNKAADQAKSLSPPYDVVVATDVVYIEETVGPLVSTMEALVKDDGVVLLGYQVRSPEAHQLFWEMCERVFSIEKVPHEDLHPDYAYEEADVFVLRKKQRGELAHQISPLES</sequence>
<comment type="caution">
    <text evidence="1">The sequence shown here is derived from an EMBL/GenBank/DDBJ whole genome shotgun (WGS) entry which is preliminary data.</text>
</comment>
<dbReference type="STRING" id="106549.A0A540N362"/>
<dbReference type="Proteomes" id="UP000315295">
    <property type="component" value="Unassembled WGS sequence"/>
</dbReference>
<dbReference type="InterPro" id="IPR029063">
    <property type="entry name" value="SAM-dependent_MTases_sf"/>
</dbReference>
<dbReference type="SUPFAM" id="SSF53335">
    <property type="entry name" value="S-adenosyl-L-methionine-dependent methyltransferases"/>
    <property type="match status" value="1"/>
</dbReference>
<dbReference type="Gene3D" id="3.40.50.150">
    <property type="entry name" value="Vaccinia Virus protein VP39"/>
    <property type="match status" value="1"/>
</dbReference>
<evidence type="ECO:0000313" key="1">
    <source>
        <dbReference type="EMBL" id="TQE04960.1"/>
    </source>
</evidence>
<dbReference type="Pfam" id="PF10294">
    <property type="entry name" value="Methyltransf_16"/>
    <property type="match status" value="1"/>
</dbReference>
<dbReference type="SMR" id="A0A540N362"/>
<proteinExistence type="predicted"/>
<protein>
    <submittedName>
        <fullName evidence="1">Uncharacterized protein</fullName>
    </submittedName>
</protein>
<dbReference type="EMBL" id="VIEB01000131">
    <property type="protein sequence ID" value="TQE04960.1"/>
    <property type="molecule type" value="Genomic_DNA"/>
</dbReference>
<gene>
    <name evidence="1" type="ORF">C1H46_009431</name>
</gene>
<dbReference type="AlphaFoldDB" id="A0A540N362"/>